<feature type="region of interest" description="Disordered" evidence="1">
    <location>
        <begin position="56"/>
        <end position="75"/>
    </location>
</feature>
<dbReference type="HOGENOM" id="CLU_2671356_0_0_1"/>
<keyword evidence="3" id="KW-1185">Reference proteome</keyword>
<accession>W4K485</accession>
<dbReference type="EMBL" id="KI925459">
    <property type="protein sequence ID" value="ETW80559.1"/>
    <property type="molecule type" value="Genomic_DNA"/>
</dbReference>
<feature type="compositionally biased region" description="Basic and acidic residues" evidence="1">
    <location>
        <begin position="56"/>
        <end position="69"/>
    </location>
</feature>
<organism evidence="2 3">
    <name type="scientific">Heterobasidion irregulare (strain TC 32-1)</name>
    <dbReference type="NCBI Taxonomy" id="747525"/>
    <lineage>
        <taxon>Eukaryota</taxon>
        <taxon>Fungi</taxon>
        <taxon>Dikarya</taxon>
        <taxon>Basidiomycota</taxon>
        <taxon>Agaricomycotina</taxon>
        <taxon>Agaricomycetes</taxon>
        <taxon>Russulales</taxon>
        <taxon>Bondarzewiaceae</taxon>
        <taxon>Heterobasidion</taxon>
        <taxon>Heterobasidion annosum species complex</taxon>
    </lineage>
</organism>
<sequence length="75" mass="8011">MHGGRSVCARKYNRYWEPASLTRDGETTRRRDGGASDTAAASGICEGTKGYLYAARTREGTGTDDREGRGPGVVA</sequence>
<dbReference type="AlphaFoldDB" id="W4K485"/>
<name>W4K485_HETIT</name>
<dbReference type="InParanoid" id="W4K485"/>
<feature type="region of interest" description="Disordered" evidence="1">
    <location>
        <begin position="19"/>
        <end position="41"/>
    </location>
</feature>
<dbReference type="RefSeq" id="XP_009547292.1">
    <property type="nucleotide sequence ID" value="XM_009548997.1"/>
</dbReference>
<evidence type="ECO:0000256" key="1">
    <source>
        <dbReference type="SAM" id="MobiDB-lite"/>
    </source>
</evidence>
<evidence type="ECO:0000313" key="3">
    <source>
        <dbReference type="Proteomes" id="UP000030671"/>
    </source>
</evidence>
<protein>
    <submittedName>
        <fullName evidence="2">Uncharacterized protein</fullName>
    </submittedName>
</protein>
<gene>
    <name evidence="2" type="ORF">HETIRDRAFT_434621</name>
</gene>
<evidence type="ECO:0000313" key="2">
    <source>
        <dbReference type="EMBL" id="ETW80559.1"/>
    </source>
</evidence>
<dbReference type="KEGG" id="hir:HETIRDRAFT_434621"/>
<dbReference type="Proteomes" id="UP000030671">
    <property type="component" value="Unassembled WGS sequence"/>
</dbReference>
<proteinExistence type="predicted"/>
<feature type="compositionally biased region" description="Basic and acidic residues" evidence="1">
    <location>
        <begin position="23"/>
        <end position="34"/>
    </location>
</feature>
<dbReference type="GeneID" id="20674762"/>
<reference evidence="2 3" key="1">
    <citation type="journal article" date="2012" name="New Phytol.">
        <title>Insight into trade-off between wood decay and parasitism from the genome of a fungal forest pathogen.</title>
        <authorList>
            <person name="Olson A."/>
            <person name="Aerts A."/>
            <person name="Asiegbu F."/>
            <person name="Belbahri L."/>
            <person name="Bouzid O."/>
            <person name="Broberg A."/>
            <person name="Canback B."/>
            <person name="Coutinho P.M."/>
            <person name="Cullen D."/>
            <person name="Dalman K."/>
            <person name="Deflorio G."/>
            <person name="van Diepen L.T."/>
            <person name="Dunand C."/>
            <person name="Duplessis S."/>
            <person name="Durling M."/>
            <person name="Gonthier P."/>
            <person name="Grimwood J."/>
            <person name="Fossdal C.G."/>
            <person name="Hansson D."/>
            <person name="Henrissat B."/>
            <person name="Hietala A."/>
            <person name="Himmelstrand K."/>
            <person name="Hoffmeister D."/>
            <person name="Hogberg N."/>
            <person name="James T.Y."/>
            <person name="Karlsson M."/>
            <person name="Kohler A."/>
            <person name="Kues U."/>
            <person name="Lee Y.H."/>
            <person name="Lin Y.C."/>
            <person name="Lind M."/>
            <person name="Lindquist E."/>
            <person name="Lombard V."/>
            <person name="Lucas S."/>
            <person name="Lunden K."/>
            <person name="Morin E."/>
            <person name="Murat C."/>
            <person name="Park J."/>
            <person name="Raffaello T."/>
            <person name="Rouze P."/>
            <person name="Salamov A."/>
            <person name="Schmutz J."/>
            <person name="Solheim H."/>
            <person name="Stahlberg J."/>
            <person name="Velez H."/>
            <person name="de Vries R.P."/>
            <person name="Wiebenga A."/>
            <person name="Woodward S."/>
            <person name="Yakovlev I."/>
            <person name="Garbelotto M."/>
            <person name="Martin F."/>
            <person name="Grigoriev I.V."/>
            <person name="Stenlid J."/>
        </authorList>
    </citation>
    <scope>NUCLEOTIDE SEQUENCE [LARGE SCALE GENOMIC DNA]</scope>
    <source>
        <strain evidence="2 3">TC 32-1</strain>
    </source>
</reference>